<dbReference type="Gene3D" id="2.40.30.10">
    <property type="entry name" value="Translation factors"/>
    <property type="match status" value="1"/>
</dbReference>
<accession>A0A0P0FYD8</accession>
<feature type="binding site" evidence="9">
    <location>
        <position position="119"/>
    </location>
    <ligand>
        <name>ATP</name>
        <dbReference type="ChEBI" id="CHEBI:30616"/>
    </ligand>
</feature>
<evidence type="ECO:0000313" key="14">
    <source>
        <dbReference type="EMBL" id="MDT4514170.1"/>
    </source>
</evidence>
<gene>
    <name evidence="12" type="primary">mnmA_3</name>
    <name evidence="9 13" type="synonym">mnmA</name>
    <name evidence="12" type="ORF">BcellWH2_01844</name>
    <name evidence="13" type="ORF">F2Y81_00375</name>
    <name evidence="14" type="ORF">RO785_24715</name>
</gene>
<dbReference type="EMBL" id="CP012801">
    <property type="protein sequence ID" value="ALJ59097.1"/>
    <property type="molecule type" value="Genomic_DNA"/>
</dbReference>
<dbReference type="KEGG" id="bcel:BcellWH2_01844"/>
<feature type="site" description="Interaction with tRNA" evidence="9">
    <location>
        <position position="120"/>
    </location>
</feature>
<comment type="subcellular location">
    <subcellularLocation>
        <location evidence="9">Cytoplasm</location>
    </subcellularLocation>
</comment>
<evidence type="ECO:0000313" key="15">
    <source>
        <dbReference type="Proteomes" id="UP000061809"/>
    </source>
</evidence>
<evidence type="ECO:0000259" key="10">
    <source>
        <dbReference type="Pfam" id="PF20258"/>
    </source>
</evidence>
<dbReference type="Pfam" id="PF20258">
    <property type="entry name" value="tRNA_Me_trans_C"/>
    <property type="match status" value="1"/>
</dbReference>
<dbReference type="Pfam" id="PF20259">
    <property type="entry name" value="tRNA_Me_trans_M"/>
    <property type="match status" value="1"/>
</dbReference>
<keyword evidence="1 9" id="KW-0820">tRNA-binding</keyword>
<evidence type="ECO:0000256" key="2">
    <source>
        <dbReference type="ARBA" id="ARBA00022679"/>
    </source>
</evidence>
<dbReference type="PANTHER" id="PTHR11933:SF5">
    <property type="entry name" value="MITOCHONDRIAL TRNA-SPECIFIC 2-THIOURIDYLASE 1"/>
    <property type="match status" value="1"/>
</dbReference>
<dbReference type="InterPro" id="IPR023382">
    <property type="entry name" value="MnmA-like_central_sf"/>
</dbReference>
<feature type="active site" description="Nucleophile" evidence="9">
    <location>
        <position position="95"/>
    </location>
</feature>
<dbReference type="eggNOG" id="COG0482">
    <property type="taxonomic scope" value="Bacteria"/>
</dbReference>
<dbReference type="NCBIfam" id="NF011259">
    <property type="entry name" value="PRK14665.1"/>
    <property type="match status" value="1"/>
</dbReference>
<feature type="region of interest" description="Interaction with tRNA" evidence="9">
    <location>
        <begin position="141"/>
        <end position="143"/>
    </location>
</feature>
<dbReference type="InterPro" id="IPR046884">
    <property type="entry name" value="MnmA-like_central"/>
</dbReference>
<evidence type="ECO:0000256" key="6">
    <source>
        <dbReference type="ARBA" id="ARBA00022884"/>
    </source>
</evidence>
<dbReference type="AlphaFoldDB" id="A0A0P0FYD8"/>
<dbReference type="GO" id="GO:0005524">
    <property type="term" value="F:ATP binding"/>
    <property type="evidence" value="ECO:0007669"/>
    <property type="project" value="UniProtKB-KW"/>
</dbReference>
<dbReference type="EC" id="2.8.1.13" evidence="9"/>
<reference evidence="14" key="3">
    <citation type="submission" date="2023-08" db="EMBL/GenBank/DDBJ databases">
        <title>Reintroducing virulent viruses to syntetic microbiomes.</title>
        <authorList>
            <person name="Wilde J."/>
            <person name="Boyes R."/>
            <person name="Robinson A.V."/>
            <person name="Daisley B.A."/>
            <person name="Allen-Vercoe E."/>
        </authorList>
    </citation>
    <scope>NUCLEOTIDE SEQUENCE</scope>
    <source>
        <strain evidence="14">225I_12FAA</strain>
    </source>
</reference>
<keyword evidence="7 9" id="KW-1015">Disulfide bond</keyword>
<dbReference type="RefSeq" id="WP_007211730.1">
    <property type="nucleotide sequence ID" value="NZ_CABMLT010000017.1"/>
</dbReference>
<evidence type="ECO:0000256" key="7">
    <source>
        <dbReference type="ARBA" id="ARBA00023157"/>
    </source>
</evidence>
<keyword evidence="3 9" id="KW-0819">tRNA processing</keyword>
<keyword evidence="5 9" id="KW-0067">ATP-binding</keyword>
<dbReference type="NCBIfam" id="NF001138">
    <property type="entry name" value="PRK00143.1"/>
    <property type="match status" value="1"/>
</dbReference>
<comment type="catalytic activity">
    <reaction evidence="8 9">
        <text>S-sulfanyl-L-cysteinyl-[protein] + uridine(34) in tRNA + AH2 + ATP = 2-thiouridine(34) in tRNA + L-cysteinyl-[protein] + A + AMP + diphosphate + H(+)</text>
        <dbReference type="Rhea" id="RHEA:47032"/>
        <dbReference type="Rhea" id="RHEA-COMP:10131"/>
        <dbReference type="Rhea" id="RHEA-COMP:11726"/>
        <dbReference type="Rhea" id="RHEA-COMP:11727"/>
        <dbReference type="Rhea" id="RHEA-COMP:11728"/>
        <dbReference type="ChEBI" id="CHEBI:13193"/>
        <dbReference type="ChEBI" id="CHEBI:15378"/>
        <dbReference type="ChEBI" id="CHEBI:17499"/>
        <dbReference type="ChEBI" id="CHEBI:29950"/>
        <dbReference type="ChEBI" id="CHEBI:30616"/>
        <dbReference type="ChEBI" id="CHEBI:33019"/>
        <dbReference type="ChEBI" id="CHEBI:61963"/>
        <dbReference type="ChEBI" id="CHEBI:65315"/>
        <dbReference type="ChEBI" id="CHEBI:87170"/>
        <dbReference type="ChEBI" id="CHEBI:456215"/>
        <dbReference type="EC" id="2.8.1.13"/>
    </reaction>
</comment>
<proteinExistence type="inferred from homology"/>
<feature type="domain" description="tRNA-specific 2-thiouridylase MnmA-like C-terminal" evidence="10">
    <location>
        <begin position="274"/>
        <end position="349"/>
    </location>
</feature>
<evidence type="ECO:0000313" key="13">
    <source>
        <dbReference type="EMBL" id="KAA5423638.1"/>
    </source>
</evidence>
<keyword evidence="2 9" id="KW-0808">Transferase</keyword>
<dbReference type="PANTHER" id="PTHR11933">
    <property type="entry name" value="TRNA 5-METHYLAMINOMETHYL-2-THIOURIDYLATE -METHYLTRANSFERASE"/>
    <property type="match status" value="1"/>
</dbReference>
<dbReference type="EMBL" id="JAVSNH010000002">
    <property type="protein sequence ID" value="MDT4514170.1"/>
    <property type="molecule type" value="Genomic_DNA"/>
</dbReference>
<dbReference type="NCBIfam" id="TIGR00420">
    <property type="entry name" value="trmU"/>
    <property type="match status" value="1"/>
</dbReference>
<dbReference type="GeneID" id="66306724"/>
<feature type="active site" description="Cysteine persulfide intermediate" evidence="9">
    <location>
        <position position="192"/>
    </location>
</feature>
<dbReference type="Proteomes" id="UP000061809">
    <property type="component" value="Chromosome"/>
</dbReference>
<evidence type="ECO:0000256" key="8">
    <source>
        <dbReference type="ARBA" id="ARBA00051542"/>
    </source>
</evidence>
<dbReference type="GO" id="GO:0000049">
    <property type="term" value="F:tRNA binding"/>
    <property type="evidence" value="ECO:0007669"/>
    <property type="project" value="UniProtKB-KW"/>
</dbReference>
<evidence type="ECO:0000256" key="5">
    <source>
        <dbReference type="ARBA" id="ARBA00022840"/>
    </source>
</evidence>
<dbReference type="InterPro" id="IPR046885">
    <property type="entry name" value="MnmA-like_C"/>
</dbReference>
<feature type="disulfide bond" description="Alternate" evidence="9">
    <location>
        <begin position="95"/>
        <end position="192"/>
    </location>
</feature>
<name>A0A0P0FYD8_9BACE</name>
<dbReference type="InterPro" id="IPR014729">
    <property type="entry name" value="Rossmann-like_a/b/a_fold"/>
</dbReference>
<reference evidence="13 16" key="2">
    <citation type="journal article" date="2019" name="Nat. Med.">
        <title>A library of human gut bacterial isolates paired with longitudinal multiomics data enables mechanistic microbiome research.</title>
        <authorList>
            <person name="Poyet M."/>
            <person name="Groussin M."/>
            <person name="Gibbons S.M."/>
            <person name="Avila-Pacheco J."/>
            <person name="Jiang X."/>
            <person name="Kearney S.M."/>
            <person name="Perrotta A.R."/>
            <person name="Berdy B."/>
            <person name="Zhao S."/>
            <person name="Lieberman T.D."/>
            <person name="Swanson P.K."/>
            <person name="Smith M."/>
            <person name="Roesemann S."/>
            <person name="Alexander J.E."/>
            <person name="Rich S.A."/>
            <person name="Livny J."/>
            <person name="Vlamakis H."/>
            <person name="Clish C."/>
            <person name="Bullock K."/>
            <person name="Deik A."/>
            <person name="Scott J."/>
            <person name="Pierce K.A."/>
            <person name="Xavier R.J."/>
            <person name="Alm E.J."/>
        </authorList>
    </citation>
    <scope>NUCLEOTIDE SEQUENCE [LARGE SCALE GENOMIC DNA]</scope>
    <source>
        <strain evidence="13 16">BIOML-A6</strain>
    </source>
</reference>
<dbReference type="Proteomes" id="UP001266995">
    <property type="component" value="Unassembled WGS sequence"/>
</dbReference>
<protein>
    <recommendedName>
        <fullName evidence="9">tRNA-specific 2-thiouridylase MnmA</fullName>
        <ecNumber evidence="9">2.8.1.13</ecNumber>
    </recommendedName>
</protein>
<dbReference type="GO" id="GO:0103016">
    <property type="term" value="F:tRNA-uridine 2-sulfurtransferase activity"/>
    <property type="evidence" value="ECO:0007669"/>
    <property type="project" value="UniProtKB-EC"/>
</dbReference>
<keyword evidence="6 9" id="KW-0694">RNA-binding</keyword>
<comment type="similarity">
    <text evidence="9">Belongs to the MnmA/TRMU family.</text>
</comment>
<evidence type="ECO:0000256" key="3">
    <source>
        <dbReference type="ARBA" id="ARBA00022694"/>
    </source>
</evidence>
<dbReference type="Proteomes" id="UP000448877">
    <property type="component" value="Unassembled WGS sequence"/>
</dbReference>
<dbReference type="GO" id="GO:0005737">
    <property type="term" value="C:cytoplasm"/>
    <property type="evidence" value="ECO:0007669"/>
    <property type="project" value="UniProtKB-SubCell"/>
</dbReference>
<keyword evidence="4 9" id="KW-0547">Nucleotide-binding</keyword>
<dbReference type="Pfam" id="PF03054">
    <property type="entry name" value="tRNA_Me_trans"/>
    <property type="match status" value="1"/>
</dbReference>
<dbReference type="GO" id="GO:0002143">
    <property type="term" value="P:tRNA wobble position uridine thiolation"/>
    <property type="evidence" value="ECO:0007669"/>
    <property type="project" value="TreeGrafter"/>
</dbReference>
<evidence type="ECO:0000313" key="12">
    <source>
        <dbReference type="EMBL" id="ALJ59097.1"/>
    </source>
</evidence>
<evidence type="ECO:0000256" key="4">
    <source>
        <dbReference type="ARBA" id="ARBA00022741"/>
    </source>
</evidence>
<dbReference type="InterPro" id="IPR004506">
    <property type="entry name" value="MnmA-like"/>
</dbReference>
<feature type="domain" description="tRNA-specific 2-thiouridylase MnmA-like central" evidence="11">
    <location>
        <begin position="213"/>
        <end position="265"/>
    </location>
</feature>
<dbReference type="Gene3D" id="2.30.30.280">
    <property type="entry name" value="Adenine nucleotide alpha hydrolases-like domains"/>
    <property type="match status" value="1"/>
</dbReference>
<dbReference type="STRING" id="246787.BcellWH2_01844"/>
<evidence type="ECO:0000259" key="11">
    <source>
        <dbReference type="Pfam" id="PF20259"/>
    </source>
</evidence>
<evidence type="ECO:0000313" key="16">
    <source>
        <dbReference type="Proteomes" id="UP000448877"/>
    </source>
</evidence>
<dbReference type="SUPFAM" id="SSF52402">
    <property type="entry name" value="Adenine nucleotide alpha hydrolases-like"/>
    <property type="match status" value="1"/>
</dbReference>
<comment type="caution">
    <text evidence="9">Lacks conserved residue(s) required for the propagation of feature annotation.</text>
</comment>
<dbReference type="EMBL" id="VVYV01000001">
    <property type="protein sequence ID" value="KAA5423638.1"/>
    <property type="molecule type" value="Genomic_DNA"/>
</dbReference>
<feature type="binding site" evidence="9">
    <location>
        <position position="36"/>
    </location>
    <ligand>
        <name>ATP</name>
        <dbReference type="ChEBI" id="CHEBI:30616"/>
    </ligand>
</feature>
<sequence length="350" mass="39483">MKSKERVLLGMSGGTDSSVAAMRLQDAGYEVTGVTFRFYEKDGATEYLDDARALASRLGIEHITYDAREMFRSRIIRYFIDEYLAGHTPVPCTLCNNELKWTLLAKIADEKGIYWISTGHYVRKILQGGKYYMAPAADRDKDQTFFLWGLKQDIIQRMLLPMGDITKVEARAFAAARGFHGVATKKDSIGVCFCPRDYRSFLRREAGAQKLPNKGKFIDENGCFLGWHEGYPFYTIGQRRGLGIQMNRAVFVKEISVERNEVVLAPLASLYKQEMWLKGWNLVEESRVLQAKEVIVKIRYRKQANHCRVTLAAGDLLHVQLTEPLESIAAGQAAAFYAEDGLLLGGGIII</sequence>
<feature type="site" description="Interaction with tRNA" evidence="9">
    <location>
        <position position="332"/>
    </location>
</feature>
<dbReference type="HAMAP" id="MF_00144">
    <property type="entry name" value="tRNA_thiouridyl_MnmA"/>
    <property type="match status" value="1"/>
</dbReference>
<dbReference type="PATRIC" id="fig|246787.4.peg.1902"/>
<keyword evidence="9" id="KW-0963">Cytoplasm</keyword>
<feature type="binding site" evidence="9">
    <location>
        <begin position="10"/>
        <end position="17"/>
    </location>
    <ligand>
        <name>ATP</name>
        <dbReference type="ChEBI" id="CHEBI:30616"/>
    </ligand>
</feature>
<feature type="region of interest" description="Interaction with tRNA" evidence="9">
    <location>
        <begin position="299"/>
        <end position="300"/>
    </location>
</feature>
<evidence type="ECO:0000256" key="1">
    <source>
        <dbReference type="ARBA" id="ARBA00022555"/>
    </source>
</evidence>
<evidence type="ECO:0000256" key="9">
    <source>
        <dbReference type="HAMAP-Rule" id="MF_00144"/>
    </source>
</evidence>
<dbReference type="Gene3D" id="3.40.50.620">
    <property type="entry name" value="HUPs"/>
    <property type="match status" value="1"/>
</dbReference>
<comment type="function">
    <text evidence="9">Catalyzes the 2-thiolation of uridine at the wobble position (U34) of tRNA, leading to the formation of s(2)U34.</text>
</comment>
<dbReference type="CDD" id="cd01998">
    <property type="entry name" value="MnmA_TRMU-like"/>
    <property type="match status" value="1"/>
</dbReference>
<reference evidence="12 15" key="1">
    <citation type="journal article" date="2015" name="Science">
        <title>Genetic determinants of in vivo fitness and diet responsiveness in multiple human gut Bacteroides.</title>
        <authorList>
            <person name="Wu M."/>
            <person name="McNulty N.P."/>
            <person name="Rodionov D.A."/>
            <person name="Khoroshkin M.S."/>
            <person name="Griffin N.W."/>
            <person name="Cheng J."/>
            <person name="Latreille P."/>
            <person name="Kerstetter R.A."/>
            <person name="Terrapon N."/>
            <person name="Henrissat B."/>
            <person name="Osterman A.L."/>
            <person name="Gordon J.I."/>
        </authorList>
    </citation>
    <scope>NUCLEOTIDE SEQUENCE [LARGE SCALE GENOMIC DNA]</scope>
    <source>
        <strain evidence="12 15">WH2</strain>
    </source>
</reference>
<organism evidence="12 15">
    <name type="scientific">Bacteroides cellulosilyticus</name>
    <dbReference type="NCBI Taxonomy" id="246787"/>
    <lineage>
        <taxon>Bacteria</taxon>
        <taxon>Pseudomonadati</taxon>
        <taxon>Bacteroidota</taxon>
        <taxon>Bacteroidia</taxon>
        <taxon>Bacteroidales</taxon>
        <taxon>Bacteroidaceae</taxon>
        <taxon>Bacteroides</taxon>
    </lineage>
</organism>